<dbReference type="Pfam" id="PF12669">
    <property type="entry name" value="FeoB_associated"/>
    <property type="match status" value="1"/>
</dbReference>
<evidence type="ECO:0000256" key="1">
    <source>
        <dbReference type="SAM" id="Phobius"/>
    </source>
</evidence>
<accession>A0A1H6BXI9</accession>
<sequence length="49" mass="5495">MSTTIQYIIIFALFIFALYVIFKPFFSKKSGTPGCGKGCNCDVEIKPKK</sequence>
<keyword evidence="1" id="KW-0812">Transmembrane</keyword>
<dbReference type="Proteomes" id="UP000236731">
    <property type="component" value="Unassembled WGS sequence"/>
</dbReference>
<name>A0A1H6BXI9_9SPHI</name>
<organism evidence="2 3">
    <name type="scientific">Sphingobacterium lactis</name>
    <dbReference type="NCBI Taxonomy" id="797291"/>
    <lineage>
        <taxon>Bacteria</taxon>
        <taxon>Pseudomonadati</taxon>
        <taxon>Bacteroidota</taxon>
        <taxon>Sphingobacteriia</taxon>
        <taxon>Sphingobacteriales</taxon>
        <taxon>Sphingobacteriaceae</taxon>
        <taxon>Sphingobacterium</taxon>
    </lineage>
</organism>
<evidence type="ECO:0000313" key="2">
    <source>
        <dbReference type="EMBL" id="SEG65409.1"/>
    </source>
</evidence>
<proteinExistence type="predicted"/>
<keyword evidence="1" id="KW-0472">Membrane</keyword>
<feature type="transmembrane region" description="Helical" evidence="1">
    <location>
        <begin position="6"/>
        <end position="22"/>
    </location>
</feature>
<evidence type="ECO:0000313" key="3">
    <source>
        <dbReference type="Proteomes" id="UP000236731"/>
    </source>
</evidence>
<protein>
    <submittedName>
        <fullName evidence="2">Virus attachment protein p12 family protein</fullName>
    </submittedName>
</protein>
<keyword evidence="1" id="KW-1133">Transmembrane helix</keyword>
<dbReference type="EMBL" id="FNUT01000012">
    <property type="protein sequence ID" value="SEG65409.1"/>
    <property type="molecule type" value="Genomic_DNA"/>
</dbReference>
<dbReference type="AlphaFoldDB" id="A0A1H6BXI9"/>
<reference evidence="3" key="1">
    <citation type="submission" date="2016-10" db="EMBL/GenBank/DDBJ databases">
        <authorList>
            <person name="Varghese N."/>
            <person name="Submissions S."/>
        </authorList>
    </citation>
    <scope>NUCLEOTIDE SEQUENCE [LARGE SCALE GENOMIC DNA]</scope>
    <source>
        <strain evidence="3">DSM 22361</strain>
    </source>
</reference>
<gene>
    <name evidence="2" type="ORF">SAMN05421877_11242</name>
</gene>
<keyword evidence="3" id="KW-1185">Reference proteome</keyword>